<dbReference type="InterPro" id="IPR013658">
    <property type="entry name" value="SGL"/>
</dbReference>
<dbReference type="InterPro" id="IPR011042">
    <property type="entry name" value="6-blade_b-propeller_TolB-like"/>
</dbReference>
<name>A0ABN1FBQ2_9PROT</name>
<evidence type="ECO:0000313" key="4">
    <source>
        <dbReference type="EMBL" id="GAA0587345.1"/>
    </source>
</evidence>
<feature type="signal peptide" evidence="2">
    <location>
        <begin position="1"/>
        <end position="25"/>
    </location>
</feature>
<organism evidence="4 5">
    <name type="scientific">Rhizomicrobium electricum</name>
    <dbReference type="NCBI Taxonomy" id="480070"/>
    <lineage>
        <taxon>Bacteria</taxon>
        <taxon>Pseudomonadati</taxon>
        <taxon>Pseudomonadota</taxon>
        <taxon>Alphaproteobacteria</taxon>
        <taxon>Micropepsales</taxon>
        <taxon>Micropepsaceae</taxon>
        <taxon>Rhizomicrobium</taxon>
    </lineage>
</organism>
<reference evidence="4 5" key="1">
    <citation type="journal article" date="2019" name="Int. J. Syst. Evol. Microbiol.">
        <title>The Global Catalogue of Microorganisms (GCM) 10K type strain sequencing project: providing services to taxonomists for standard genome sequencing and annotation.</title>
        <authorList>
            <consortium name="The Broad Institute Genomics Platform"/>
            <consortium name="The Broad Institute Genome Sequencing Center for Infectious Disease"/>
            <person name="Wu L."/>
            <person name="Ma J."/>
        </authorList>
    </citation>
    <scope>NUCLEOTIDE SEQUENCE [LARGE SCALE GENOMIC DNA]</scope>
    <source>
        <strain evidence="4 5">JCM 15089</strain>
    </source>
</reference>
<dbReference type="PANTHER" id="PTHR47572:SF4">
    <property type="entry name" value="LACTONASE DRP35"/>
    <property type="match status" value="1"/>
</dbReference>
<keyword evidence="2" id="KW-0732">Signal</keyword>
<sequence length="343" mass="35946">MSLISRRTVLASSAALPLISLPLAAAPAPGSYGMVRRQSAALDALVDVTAPVEQIGWGYTWAEGPVWVKDGGYLLFSDPRTNTIYKWTAGAPPVEFMKPSGYAGDPNPALREPGSNGLAIDAAGALVMADSGSRAIAKVDLKTKKKTILADKYEGKKLNSPNDLVVAKSGAIYFTDPPYGLADGDTSTLKELPFSGVYRLDPSGTLAVIDKELTRPNGIALSPDESTLYVTNSDKTRPVLKAYALGATGLVQSAKVLFDFTALMAPETKGNPDGLKVDQDGNLFVAGPGGILVLSKEGKLLGLINVTGRASPNCAFGEDGSTLFICATDIVAKVKLLTKGVNW</sequence>
<dbReference type="Pfam" id="PF08450">
    <property type="entry name" value="SGL"/>
    <property type="match status" value="1"/>
</dbReference>
<keyword evidence="5" id="KW-1185">Reference proteome</keyword>
<dbReference type="EMBL" id="BAAADD010000013">
    <property type="protein sequence ID" value="GAA0587345.1"/>
    <property type="molecule type" value="Genomic_DNA"/>
</dbReference>
<dbReference type="Gene3D" id="2.120.10.30">
    <property type="entry name" value="TolB, C-terminal domain"/>
    <property type="match status" value="1"/>
</dbReference>
<dbReference type="PRINTS" id="PR01790">
    <property type="entry name" value="SMP30FAMILY"/>
</dbReference>
<accession>A0ABN1FBQ2</accession>
<feature type="domain" description="SMP-30/Gluconolactonase/LRE-like region" evidence="3">
    <location>
        <begin position="61"/>
        <end position="327"/>
    </location>
</feature>
<protein>
    <submittedName>
        <fullName evidence="4">SMP-30/gluconolactonase/LRE family protein</fullName>
    </submittedName>
</protein>
<keyword evidence="1" id="KW-0378">Hydrolase</keyword>
<dbReference type="PANTHER" id="PTHR47572">
    <property type="entry name" value="LIPOPROTEIN-RELATED"/>
    <property type="match status" value="1"/>
</dbReference>
<comment type="caution">
    <text evidence="4">The sequence shown here is derived from an EMBL/GenBank/DDBJ whole genome shotgun (WGS) entry which is preliminary data.</text>
</comment>
<dbReference type="InterPro" id="IPR051262">
    <property type="entry name" value="SMP-30/CGR1_Lactonase"/>
</dbReference>
<dbReference type="InterPro" id="IPR005511">
    <property type="entry name" value="SMP-30"/>
</dbReference>
<feature type="chain" id="PRO_5045042179" evidence="2">
    <location>
        <begin position="26"/>
        <end position="343"/>
    </location>
</feature>
<evidence type="ECO:0000259" key="3">
    <source>
        <dbReference type="Pfam" id="PF08450"/>
    </source>
</evidence>
<dbReference type="SUPFAM" id="SSF63829">
    <property type="entry name" value="Calcium-dependent phosphotriesterase"/>
    <property type="match status" value="1"/>
</dbReference>
<dbReference type="Proteomes" id="UP001499951">
    <property type="component" value="Unassembled WGS sequence"/>
</dbReference>
<proteinExistence type="predicted"/>
<evidence type="ECO:0000256" key="1">
    <source>
        <dbReference type="ARBA" id="ARBA00022801"/>
    </source>
</evidence>
<gene>
    <name evidence="4" type="ORF">GCM10008942_40460</name>
</gene>
<evidence type="ECO:0000313" key="5">
    <source>
        <dbReference type="Proteomes" id="UP001499951"/>
    </source>
</evidence>
<evidence type="ECO:0000256" key="2">
    <source>
        <dbReference type="SAM" id="SignalP"/>
    </source>
</evidence>
<dbReference type="RefSeq" id="WP_166937439.1">
    <property type="nucleotide sequence ID" value="NZ_BAAADD010000013.1"/>
</dbReference>